<dbReference type="GO" id="GO:0005615">
    <property type="term" value="C:extracellular space"/>
    <property type="evidence" value="ECO:0007669"/>
    <property type="project" value="TreeGrafter"/>
</dbReference>
<dbReference type="SUPFAM" id="SSF55486">
    <property type="entry name" value="Metalloproteases ('zincins'), catalytic domain"/>
    <property type="match status" value="1"/>
</dbReference>
<dbReference type="GO" id="GO:0043171">
    <property type="term" value="P:peptide catabolic process"/>
    <property type="evidence" value="ECO:0007669"/>
    <property type="project" value="TreeGrafter"/>
</dbReference>
<feature type="domain" description="Peptidase M1 membrane alanine aminopeptidase" evidence="13">
    <location>
        <begin position="324"/>
        <end position="477"/>
    </location>
</feature>
<proteinExistence type="inferred from homology"/>
<organism evidence="15 16">
    <name type="scientific">Shewanella fodinae</name>
    <dbReference type="NCBI Taxonomy" id="552357"/>
    <lineage>
        <taxon>Bacteria</taxon>
        <taxon>Pseudomonadati</taxon>
        <taxon>Pseudomonadota</taxon>
        <taxon>Gammaproteobacteria</taxon>
        <taxon>Alteromonadales</taxon>
        <taxon>Shewanellaceae</taxon>
        <taxon>Shewanella</taxon>
    </lineage>
</organism>
<gene>
    <name evidence="15" type="ORF">EDC91_105137</name>
</gene>
<feature type="chain" id="PRO_5020706490" description="Aminopeptidase N" evidence="12">
    <location>
        <begin position="19"/>
        <end position="578"/>
    </location>
</feature>
<keyword evidence="8" id="KW-0479">Metal-binding</keyword>
<dbReference type="Pfam" id="PF17900">
    <property type="entry name" value="Peptidase_M1_N"/>
    <property type="match status" value="1"/>
</dbReference>
<comment type="caution">
    <text evidence="15">The sequence shown here is derived from an EMBL/GenBank/DDBJ whole genome shotgun (WGS) entry which is preliminary data.</text>
</comment>
<dbReference type="Pfam" id="PF01433">
    <property type="entry name" value="Peptidase_M1"/>
    <property type="match status" value="1"/>
</dbReference>
<accession>A0A4R2FIT9</accession>
<dbReference type="PANTHER" id="PTHR11533:SF174">
    <property type="entry name" value="PUROMYCIN-SENSITIVE AMINOPEPTIDASE-RELATED"/>
    <property type="match status" value="1"/>
</dbReference>
<keyword evidence="10" id="KW-0862">Zinc</keyword>
<evidence type="ECO:0000256" key="11">
    <source>
        <dbReference type="ARBA" id="ARBA00023049"/>
    </source>
</evidence>
<evidence type="ECO:0000256" key="12">
    <source>
        <dbReference type="SAM" id="SignalP"/>
    </source>
</evidence>
<evidence type="ECO:0000259" key="14">
    <source>
        <dbReference type="Pfam" id="PF17900"/>
    </source>
</evidence>
<evidence type="ECO:0000259" key="13">
    <source>
        <dbReference type="Pfam" id="PF01433"/>
    </source>
</evidence>
<keyword evidence="9" id="KW-0378">Hydrolase</keyword>
<keyword evidence="6" id="KW-0031">Aminopeptidase</keyword>
<evidence type="ECO:0000256" key="5">
    <source>
        <dbReference type="ARBA" id="ARBA00015611"/>
    </source>
</evidence>
<dbReference type="SUPFAM" id="SSF63737">
    <property type="entry name" value="Leukotriene A4 hydrolase N-terminal domain"/>
    <property type="match status" value="1"/>
</dbReference>
<evidence type="ECO:0000313" key="16">
    <source>
        <dbReference type="Proteomes" id="UP000294832"/>
    </source>
</evidence>
<evidence type="ECO:0000256" key="8">
    <source>
        <dbReference type="ARBA" id="ARBA00022723"/>
    </source>
</evidence>
<comment type="similarity">
    <text evidence="3">Belongs to the peptidase M1 family.</text>
</comment>
<evidence type="ECO:0000256" key="2">
    <source>
        <dbReference type="ARBA" id="ARBA00001947"/>
    </source>
</evidence>
<dbReference type="GO" id="GO:0006508">
    <property type="term" value="P:proteolysis"/>
    <property type="evidence" value="ECO:0007669"/>
    <property type="project" value="UniProtKB-KW"/>
</dbReference>
<dbReference type="RefSeq" id="WP_133038300.1">
    <property type="nucleotide sequence ID" value="NZ_SLWF01000005.1"/>
</dbReference>
<dbReference type="OrthoDB" id="100605at2"/>
<keyword evidence="16" id="KW-1185">Reference proteome</keyword>
<protein>
    <recommendedName>
        <fullName evidence="5">Aminopeptidase N</fullName>
        <ecNumber evidence="4">3.4.11.2</ecNumber>
    </recommendedName>
</protein>
<comment type="cofactor">
    <cofactor evidence="2">
        <name>Zn(2+)</name>
        <dbReference type="ChEBI" id="CHEBI:29105"/>
    </cofactor>
</comment>
<evidence type="ECO:0000256" key="3">
    <source>
        <dbReference type="ARBA" id="ARBA00010136"/>
    </source>
</evidence>
<name>A0A4R2FIT9_9GAMM</name>
<dbReference type="CDD" id="cd09603">
    <property type="entry name" value="M1_APN_like"/>
    <property type="match status" value="1"/>
</dbReference>
<dbReference type="Proteomes" id="UP000294832">
    <property type="component" value="Unassembled WGS sequence"/>
</dbReference>
<keyword evidence="7" id="KW-0645">Protease</keyword>
<keyword evidence="11" id="KW-0482">Metalloprotease</keyword>
<dbReference type="GO" id="GO:0016285">
    <property type="term" value="F:alanyl aminopeptidase activity"/>
    <property type="evidence" value="ECO:0007669"/>
    <property type="project" value="UniProtKB-EC"/>
</dbReference>
<keyword evidence="12" id="KW-0732">Signal</keyword>
<dbReference type="GO" id="GO:0016020">
    <property type="term" value="C:membrane"/>
    <property type="evidence" value="ECO:0007669"/>
    <property type="project" value="TreeGrafter"/>
</dbReference>
<dbReference type="PANTHER" id="PTHR11533">
    <property type="entry name" value="PROTEASE M1 ZINC METALLOPROTEASE"/>
    <property type="match status" value="1"/>
</dbReference>
<evidence type="ECO:0000256" key="9">
    <source>
        <dbReference type="ARBA" id="ARBA00022801"/>
    </source>
</evidence>
<dbReference type="Gene3D" id="2.60.40.1730">
    <property type="entry name" value="tricorn interacting facor f3 domain"/>
    <property type="match status" value="1"/>
</dbReference>
<dbReference type="AlphaFoldDB" id="A0A4R2FIT9"/>
<feature type="domain" description="Aminopeptidase N-like N-terminal" evidence="14">
    <location>
        <begin position="51"/>
        <end position="223"/>
    </location>
</feature>
<dbReference type="EC" id="3.4.11.2" evidence="4"/>
<reference evidence="15 16" key="1">
    <citation type="submission" date="2019-03" db="EMBL/GenBank/DDBJ databases">
        <title>Freshwater and sediment microbial communities from various areas in North America, analyzing microbe dynamics in response to fracking.</title>
        <authorList>
            <person name="Lamendella R."/>
        </authorList>
    </citation>
    <scope>NUCLEOTIDE SEQUENCE [LARGE SCALE GENOMIC DNA]</scope>
    <source>
        <strain evidence="15 16">74A</strain>
    </source>
</reference>
<dbReference type="InterPro" id="IPR014782">
    <property type="entry name" value="Peptidase_M1_dom"/>
</dbReference>
<evidence type="ECO:0000256" key="1">
    <source>
        <dbReference type="ARBA" id="ARBA00000098"/>
    </source>
</evidence>
<dbReference type="GO" id="GO:0005737">
    <property type="term" value="C:cytoplasm"/>
    <property type="evidence" value="ECO:0007669"/>
    <property type="project" value="TreeGrafter"/>
</dbReference>
<sequence length="578" mass="65506">MKNLLWLLVLVAVGCAQHADKKPQTQLTAITQASGGEMPEGQKNLHFSKAELHWQVFPEQQRISGHAVLTFTAKAALTRLSLDLDPQLVISQVMFNQAQLPNSQWQNPEGRLFIQLPETVALDHAFTITIDYSGKPHVAKKAPWDGGFVWSKTADGQPWIATAVEGEGCDLFWPCIDQPTGEPDTAELYITVPAPLVAPSNGVFKGMTENDGWRTYHWQVTHPNTYAIALNIAPYKKLEATYHSRFGNSYPMNFWYLQGEEQQAQALFAEFPTQLDFFEQMIGPYPFANEKMGVVHTPYLGMEHQTINAYGNGYAKSIFGYDGLLQHELAHEWFGNQLTNSNWDDYWLHEGFGTYMQPLYAQYLWGNMAYAAELYQIRAKITNKAAVVSGQSQTEESVYDPERGPGQDIYNKGALVLHTLRHYLGDDKFFQAVRELVYGTATPQPGNFKPRYSSTQEFIEIVNRISDQDMHWFFDNYLYQAQLPKLAVNRNGELLQLRWLQTKSAFPMPVEVMVNGELHTVAMPAGQGSLNIGAAARVQVDPQQYILKERPHFAIYQAWGKARKAQVLTEKKPTKDRD</sequence>
<dbReference type="InterPro" id="IPR050344">
    <property type="entry name" value="Peptidase_M1_aminopeptidases"/>
</dbReference>
<dbReference type="InterPro" id="IPR042097">
    <property type="entry name" value="Aminopeptidase_N-like_N_sf"/>
</dbReference>
<evidence type="ECO:0000256" key="7">
    <source>
        <dbReference type="ARBA" id="ARBA00022670"/>
    </source>
</evidence>
<evidence type="ECO:0000256" key="6">
    <source>
        <dbReference type="ARBA" id="ARBA00022438"/>
    </source>
</evidence>
<dbReference type="GO" id="GO:0042277">
    <property type="term" value="F:peptide binding"/>
    <property type="evidence" value="ECO:0007669"/>
    <property type="project" value="TreeGrafter"/>
</dbReference>
<evidence type="ECO:0000256" key="4">
    <source>
        <dbReference type="ARBA" id="ARBA00012564"/>
    </source>
</evidence>
<feature type="signal peptide" evidence="12">
    <location>
        <begin position="1"/>
        <end position="18"/>
    </location>
</feature>
<evidence type="ECO:0000313" key="15">
    <source>
        <dbReference type="EMBL" id="TCN87135.1"/>
    </source>
</evidence>
<dbReference type="GO" id="GO:0008270">
    <property type="term" value="F:zinc ion binding"/>
    <property type="evidence" value="ECO:0007669"/>
    <property type="project" value="InterPro"/>
</dbReference>
<dbReference type="InterPro" id="IPR027268">
    <property type="entry name" value="Peptidase_M4/M1_CTD_sf"/>
</dbReference>
<dbReference type="Gene3D" id="1.10.390.10">
    <property type="entry name" value="Neutral Protease Domain 2"/>
    <property type="match status" value="1"/>
</dbReference>
<dbReference type="GO" id="GO:0070006">
    <property type="term" value="F:metalloaminopeptidase activity"/>
    <property type="evidence" value="ECO:0007669"/>
    <property type="project" value="TreeGrafter"/>
</dbReference>
<dbReference type="EMBL" id="SLWF01000005">
    <property type="protein sequence ID" value="TCN87135.1"/>
    <property type="molecule type" value="Genomic_DNA"/>
</dbReference>
<evidence type="ECO:0000256" key="10">
    <source>
        <dbReference type="ARBA" id="ARBA00022833"/>
    </source>
</evidence>
<dbReference type="InterPro" id="IPR001930">
    <property type="entry name" value="Peptidase_M1"/>
</dbReference>
<dbReference type="InterPro" id="IPR045357">
    <property type="entry name" value="Aminopeptidase_N-like_N"/>
</dbReference>
<dbReference type="PRINTS" id="PR00756">
    <property type="entry name" value="ALADIPTASE"/>
</dbReference>
<dbReference type="PROSITE" id="PS51257">
    <property type="entry name" value="PROKAR_LIPOPROTEIN"/>
    <property type="match status" value="1"/>
</dbReference>
<comment type="catalytic activity">
    <reaction evidence="1">
        <text>Release of an N-terminal amino acid, Xaa-|-Yaa- from a peptide, amide or arylamide. Xaa is preferably Ala, but may be most amino acids including Pro (slow action). When a terminal hydrophobic residue is followed by a prolyl residue, the two may be released as an intact Xaa-Pro dipeptide.</text>
        <dbReference type="EC" id="3.4.11.2"/>
    </reaction>
</comment>